<dbReference type="Proteomes" id="UP001054857">
    <property type="component" value="Unassembled WGS sequence"/>
</dbReference>
<name>A0AAD3E129_9CHLO</name>
<feature type="region of interest" description="Disordered" evidence="1">
    <location>
        <begin position="94"/>
        <end position="116"/>
    </location>
</feature>
<feature type="non-terminal residue" evidence="2">
    <location>
        <position position="184"/>
    </location>
</feature>
<proteinExistence type="predicted"/>
<sequence length="184" mass="20094">AAPRKGEQAATDLLSGGGPPSEGRSRLFELNRIQSALTEVAQSGYLESVRALRESLLVSEWGMAARGWARRRGVAAFEEWVAQQQQAHSVQRQMLAMQKGEAPQDGDDNHTSSSSNHADEADLLQVSYDQISALYDDPDALHVLTCPRARSMARALIEQHVAQSYEAVYGRCTASAEQLARVSL</sequence>
<protein>
    <submittedName>
        <fullName evidence="2">Uncharacterized protein</fullName>
    </submittedName>
</protein>
<evidence type="ECO:0000256" key="1">
    <source>
        <dbReference type="SAM" id="MobiDB-lite"/>
    </source>
</evidence>
<feature type="non-terminal residue" evidence="2">
    <location>
        <position position="1"/>
    </location>
</feature>
<evidence type="ECO:0000313" key="2">
    <source>
        <dbReference type="EMBL" id="GFR50318.1"/>
    </source>
</evidence>
<accession>A0AAD3E129</accession>
<dbReference type="AlphaFoldDB" id="A0AAD3E129"/>
<reference evidence="2 3" key="1">
    <citation type="journal article" date="2021" name="Sci. Rep.">
        <title>Genome sequencing of the multicellular alga Astrephomene provides insights into convergent evolution of germ-soma differentiation.</title>
        <authorList>
            <person name="Yamashita S."/>
            <person name="Yamamoto K."/>
            <person name="Matsuzaki R."/>
            <person name="Suzuki S."/>
            <person name="Yamaguchi H."/>
            <person name="Hirooka S."/>
            <person name="Minakuchi Y."/>
            <person name="Miyagishima S."/>
            <person name="Kawachi M."/>
            <person name="Toyoda A."/>
            <person name="Nozaki H."/>
        </authorList>
    </citation>
    <scope>NUCLEOTIDE SEQUENCE [LARGE SCALE GENOMIC DNA]</scope>
    <source>
        <strain evidence="2 3">NIES-4017</strain>
    </source>
</reference>
<gene>
    <name evidence="2" type="ORF">Agub_g12512</name>
</gene>
<feature type="region of interest" description="Disordered" evidence="1">
    <location>
        <begin position="1"/>
        <end position="24"/>
    </location>
</feature>
<dbReference type="EMBL" id="BMAR01000036">
    <property type="protein sequence ID" value="GFR50318.1"/>
    <property type="molecule type" value="Genomic_DNA"/>
</dbReference>
<comment type="caution">
    <text evidence="2">The sequence shown here is derived from an EMBL/GenBank/DDBJ whole genome shotgun (WGS) entry which is preliminary data.</text>
</comment>
<evidence type="ECO:0000313" key="3">
    <source>
        <dbReference type="Proteomes" id="UP001054857"/>
    </source>
</evidence>
<keyword evidence="3" id="KW-1185">Reference proteome</keyword>
<organism evidence="2 3">
    <name type="scientific">Astrephomene gubernaculifera</name>
    <dbReference type="NCBI Taxonomy" id="47775"/>
    <lineage>
        <taxon>Eukaryota</taxon>
        <taxon>Viridiplantae</taxon>
        <taxon>Chlorophyta</taxon>
        <taxon>core chlorophytes</taxon>
        <taxon>Chlorophyceae</taxon>
        <taxon>CS clade</taxon>
        <taxon>Chlamydomonadales</taxon>
        <taxon>Astrephomenaceae</taxon>
        <taxon>Astrephomene</taxon>
    </lineage>
</organism>